<name>A0A1I5ZJD7_9GAMM</name>
<dbReference type="Proteomes" id="UP000242815">
    <property type="component" value="Unassembled WGS sequence"/>
</dbReference>
<accession>A0A1I5ZJD7</accession>
<dbReference type="OrthoDB" id="9776955at2"/>
<sequence>MKSPMSKWLSLGALAMALASPFSSAVADTKSVAATAIVEHPALDSVRDGVRAALEEAGYTVGDNLKWQYQTAQGNTATAGQIARKFVGDKPDVIVAIATPSAQAVVASTKSIPVVFAAVTDPLAAQLVSSWEASGTNVTGVSDELELDRQMELVKQVVPNATRVGMVYNPGEANSVVVVERLRELLPTMGMTLVEAAAPRTVDVGAAARSLVGKVDVIYTSTDNNVVSAYESLVKVGNDTKTPLVASDTDSVKRGAIAALGIDYYQHGVQAGKVAVRVLQGEAPGSIAPQKSGELSLYLNRSAAAAQGVTLSQQLIDSAAEIID</sequence>
<gene>
    <name evidence="2" type="ORF">SAMN05216578_10169</name>
</gene>
<evidence type="ECO:0000313" key="2">
    <source>
        <dbReference type="EMBL" id="SFQ56473.1"/>
    </source>
</evidence>
<dbReference type="AlphaFoldDB" id="A0A1I5ZJD7"/>
<keyword evidence="1" id="KW-0732">Signal</keyword>
<organism evidence="2 3">
    <name type="scientific">Halopseudomonas formosensis</name>
    <dbReference type="NCBI Taxonomy" id="1002526"/>
    <lineage>
        <taxon>Bacteria</taxon>
        <taxon>Pseudomonadati</taxon>
        <taxon>Pseudomonadota</taxon>
        <taxon>Gammaproteobacteria</taxon>
        <taxon>Pseudomonadales</taxon>
        <taxon>Pseudomonadaceae</taxon>
        <taxon>Halopseudomonas</taxon>
    </lineage>
</organism>
<dbReference type="STRING" id="1002526.SAMN05216578_10169"/>
<dbReference type="EMBL" id="FOYD01000001">
    <property type="protein sequence ID" value="SFQ56473.1"/>
    <property type="molecule type" value="Genomic_DNA"/>
</dbReference>
<dbReference type="Gene3D" id="3.40.50.2300">
    <property type="match status" value="2"/>
</dbReference>
<reference evidence="2 3" key="1">
    <citation type="submission" date="2016-10" db="EMBL/GenBank/DDBJ databases">
        <authorList>
            <person name="de Groot N.N."/>
        </authorList>
    </citation>
    <scope>NUCLEOTIDE SEQUENCE [LARGE SCALE GENOMIC DNA]</scope>
    <source>
        <strain evidence="2 3">JCM 18415</strain>
    </source>
</reference>
<dbReference type="SUPFAM" id="SSF53822">
    <property type="entry name" value="Periplasmic binding protein-like I"/>
    <property type="match status" value="1"/>
</dbReference>
<dbReference type="PANTHER" id="PTHR35271">
    <property type="entry name" value="ABC TRANSPORTER, SUBSTRATE-BINDING LIPOPROTEIN-RELATED"/>
    <property type="match status" value="1"/>
</dbReference>
<dbReference type="PANTHER" id="PTHR35271:SF1">
    <property type="entry name" value="ABC TRANSPORTER, SUBSTRATE-BINDING LIPOPROTEIN"/>
    <property type="match status" value="1"/>
</dbReference>
<proteinExistence type="predicted"/>
<dbReference type="CDD" id="cd06325">
    <property type="entry name" value="PBP1_ABC_unchar_transporter"/>
    <property type="match status" value="1"/>
</dbReference>
<evidence type="ECO:0000313" key="3">
    <source>
        <dbReference type="Proteomes" id="UP000242815"/>
    </source>
</evidence>
<feature type="chain" id="PRO_5017251962" evidence="1">
    <location>
        <begin position="28"/>
        <end position="324"/>
    </location>
</feature>
<dbReference type="InterPro" id="IPR028082">
    <property type="entry name" value="Peripla_BP_I"/>
</dbReference>
<dbReference type="InterPro" id="IPR007487">
    <property type="entry name" value="ABC_transpt-TYRBP-like"/>
</dbReference>
<dbReference type="RefSeq" id="WP_090535875.1">
    <property type="nucleotide sequence ID" value="NZ_FOYD01000001.1"/>
</dbReference>
<dbReference type="Pfam" id="PF04392">
    <property type="entry name" value="ABC_sub_bind"/>
    <property type="match status" value="1"/>
</dbReference>
<feature type="signal peptide" evidence="1">
    <location>
        <begin position="1"/>
        <end position="27"/>
    </location>
</feature>
<evidence type="ECO:0000256" key="1">
    <source>
        <dbReference type="SAM" id="SignalP"/>
    </source>
</evidence>
<protein>
    <submittedName>
        <fullName evidence="2">Putative ABC transport system substrate-binding protein</fullName>
    </submittedName>
</protein>